<name>A0A835R1K4_VANPL</name>
<evidence type="ECO:0000256" key="1">
    <source>
        <dbReference type="SAM" id="MobiDB-lite"/>
    </source>
</evidence>
<gene>
    <name evidence="3" type="ORF">HPP92_011924</name>
</gene>
<evidence type="ECO:0000313" key="4">
    <source>
        <dbReference type="Proteomes" id="UP000636800"/>
    </source>
</evidence>
<dbReference type="AlphaFoldDB" id="A0A835R1K4"/>
<comment type="caution">
    <text evidence="3">The sequence shown here is derived from an EMBL/GenBank/DDBJ whole genome shotgun (WGS) entry which is preliminary data.</text>
</comment>
<organism evidence="3 4">
    <name type="scientific">Vanilla planifolia</name>
    <name type="common">Vanilla</name>
    <dbReference type="NCBI Taxonomy" id="51239"/>
    <lineage>
        <taxon>Eukaryota</taxon>
        <taxon>Viridiplantae</taxon>
        <taxon>Streptophyta</taxon>
        <taxon>Embryophyta</taxon>
        <taxon>Tracheophyta</taxon>
        <taxon>Spermatophyta</taxon>
        <taxon>Magnoliopsida</taxon>
        <taxon>Liliopsida</taxon>
        <taxon>Asparagales</taxon>
        <taxon>Orchidaceae</taxon>
        <taxon>Vanilloideae</taxon>
        <taxon>Vanilleae</taxon>
        <taxon>Vanilla</taxon>
    </lineage>
</organism>
<dbReference type="Proteomes" id="UP000636800">
    <property type="component" value="Chromosome 5"/>
</dbReference>
<dbReference type="OrthoDB" id="271553at2759"/>
<dbReference type="EMBL" id="JADCNL010000005">
    <property type="protein sequence ID" value="KAG0481066.1"/>
    <property type="molecule type" value="Genomic_DNA"/>
</dbReference>
<accession>A0A835R1K4</accession>
<feature type="region of interest" description="Disordered" evidence="1">
    <location>
        <begin position="61"/>
        <end position="82"/>
    </location>
</feature>
<keyword evidence="2" id="KW-0732">Signal</keyword>
<reference evidence="3 4" key="1">
    <citation type="journal article" date="2020" name="Nat. Food">
        <title>A phased Vanilla planifolia genome enables genetic improvement of flavour and production.</title>
        <authorList>
            <person name="Hasing T."/>
            <person name="Tang H."/>
            <person name="Brym M."/>
            <person name="Khazi F."/>
            <person name="Huang T."/>
            <person name="Chambers A.H."/>
        </authorList>
    </citation>
    <scope>NUCLEOTIDE SEQUENCE [LARGE SCALE GENOMIC DNA]</scope>
    <source>
        <tissue evidence="3">Leaf</tissue>
    </source>
</reference>
<feature type="signal peptide" evidence="2">
    <location>
        <begin position="1"/>
        <end position="23"/>
    </location>
</feature>
<proteinExistence type="predicted"/>
<protein>
    <submittedName>
        <fullName evidence="3">Uncharacterized protein</fullName>
    </submittedName>
</protein>
<evidence type="ECO:0000313" key="3">
    <source>
        <dbReference type="EMBL" id="KAG0481066.1"/>
    </source>
</evidence>
<evidence type="ECO:0000256" key="2">
    <source>
        <dbReference type="SAM" id="SignalP"/>
    </source>
</evidence>
<sequence length="82" mass="8756">MAISARSALVLAVLLLALPALDAACFARCYNSCTENMIHCTAECLNKCLAPSSKIDVKGTEPLLKDAPSKSRKLVQLQHGNN</sequence>
<keyword evidence="4" id="KW-1185">Reference proteome</keyword>
<feature type="chain" id="PRO_5032809426" evidence="2">
    <location>
        <begin position="24"/>
        <end position="82"/>
    </location>
</feature>